<evidence type="ECO:0000256" key="5">
    <source>
        <dbReference type="ARBA" id="ARBA00022840"/>
    </source>
</evidence>
<keyword evidence="4" id="KW-0547">Nucleotide-binding</keyword>
<dbReference type="GO" id="GO:0019079">
    <property type="term" value="P:viral genome replication"/>
    <property type="evidence" value="ECO:0007669"/>
    <property type="project" value="InterPro"/>
</dbReference>
<dbReference type="InterPro" id="IPR001257">
    <property type="entry name" value="Parvovirus_NS1_helicase"/>
</dbReference>
<feature type="compositionally biased region" description="Low complexity" evidence="6">
    <location>
        <begin position="516"/>
        <end position="533"/>
    </location>
</feature>
<dbReference type="Gene3D" id="3.40.50.300">
    <property type="entry name" value="P-loop containing nucleotide triphosphate hydrolases"/>
    <property type="match status" value="1"/>
</dbReference>
<dbReference type="KEGG" id="vg:80541675"/>
<dbReference type="Proteomes" id="UP001162005">
    <property type="component" value="Segment"/>
</dbReference>
<accession>A0A7D7B5M2</accession>
<keyword evidence="5" id="KW-0067">ATP-binding</keyword>
<dbReference type="GO" id="GO:0006260">
    <property type="term" value="P:DNA replication"/>
    <property type="evidence" value="ECO:0007669"/>
    <property type="project" value="UniProtKB-KW"/>
</dbReference>
<sequence>MQSQVQRTRDCPRRYLWRGFPGQSFATTVVEKEAILTSQNHVLRPMPVLDLDIKQMNMKSYIGSVIQLAHNDGTVIESMLAYGHLIDAMKCNTEWIIIAEYNKDNVFHVHALCKNNFRTDSWRRSIGSAWNIMSVNPKWIEEFGTGATMDCLKCQKAHKPGALLEYMTKAPVWIVGNTDRILQIAYDMVNWDMGSRFRGLPEPKAAPDLDKANPMIADLLGAITAHNCKTVEEVMRKEPEMVLKYLHRPGFSAILQNCLTYAKCTKSAWKITSFAHHDCNPAAIHAVLLHQGIDVDRFDLTFYRWVTKQNGKKNTICIEGPSNTGKTSFFTGFRQICPTGEIVNGQSFNYEGLIDCYAGVWDEPLCADEQAEKFKQIAGGEPCSIPVKHKKPYALNQIPIIITTNRPFWFWCPTQEMMFRNRFEIYKFKFNATDRFYPRSCSRSCECCYCLVSSGRTISTSSSTTSGMQGKEQSTQSMAAGDGSSTSAMGSGPVRTGGKYTRKSATGRKWREGSTSRESGSSSSTTISNIGGSDTEYGSSDPNLGIHSTRTRDEQHVGRSDRCSGSHGHDYCKPTRTDRSGNAGSGRDSEQSKNVPTMVSVGGSGNTQSEMEDAIQTKKPRLVGEMGTMKVPTRQNWEMYLSYLYHIYEKKPIDLTCYESLSDEDDG</sequence>
<feature type="compositionally biased region" description="Polar residues" evidence="6">
    <location>
        <begin position="536"/>
        <end position="548"/>
    </location>
</feature>
<feature type="domain" description="SF3 helicase" evidence="7">
    <location>
        <begin position="294"/>
        <end position="445"/>
    </location>
</feature>
<feature type="compositionally biased region" description="Basic and acidic residues" evidence="6">
    <location>
        <begin position="550"/>
        <end position="579"/>
    </location>
</feature>
<organism evidence="8 9">
    <name type="scientific">Chestnut teal chaphamaparvovirus 2</name>
    <dbReference type="NCBI Taxonomy" id="2759404"/>
    <lineage>
        <taxon>Viruses</taxon>
        <taxon>Monodnaviria</taxon>
        <taxon>Shotokuvirae</taxon>
        <taxon>Cossaviricota</taxon>
        <taxon>Quintoviricetes</taxon>
        <taxon>Piccovirales</taxon>
        <taxon>Parvoviridae</taxon>
        <taxon>Hamaparvovirinae</taxon>
        <taxon>Chaphamaparvovirus</taxon>
        <taxon>Chaphamaparvovirus anseriform2</taxon>
    </lineage>
</organism>
<evidence type="ECO:0000256" key="4">
    <source>
        <dbReference type="ARBA" id="ARBA00022741"/>
    </source>
</evidence>
<feature type="compositionally biased region" description="Polar residues" evidence="6">
    <location>
        <begin position="467"/>
        <end position="489"/>
    </location>
</feature>
<evidence type="ECO:0000256" key="1">
    <source>
        <dbReference type="ARBA" id="ARBA00004147"/>
    </source>
</evidence>
<dbReference type="InterPro" id="IPR014015">
    <property type="entry name" value="Helicase_SF3_DNA-vir"/>
</dbReference>
<protein>
    <submittedName>
        <fullName evidence="8">Nonstructural protein 1</fullName>
    </submittedName>
</protein>
<evidence type="ECO:0000256" key="2">
    <source>
        <dbReference type="ARBA" id="ARBA00022562"/>
    </source>
</evidence>
<dbReference type="GO" id="GO:0005524">
    <property type="term" value="F:ATP binding"/>
    <property type="evidence" value="ECO:0007669"/>
    <property type="project" value="UniProtKB-KW"/>
</dbReference>
<evidence type="ECO:0000256" key="6">
    <source>
        <dbReference type="SAM" id="MobiDB-lite"/>
    </source>
</evidence>
<evidence type="ECO:0000256" key="3">
    <source>
        <dbReference type="ARBA" id="ARBA00022705"/>
    </source>
</evidence>
<dbReference type="EMBL" id="MT247759">
    <property type="protein sequence ID" value="QMI57833.1"/>
    <property type="molecule type" value="Genomic_DNA"/>
</dbReference>
<dbReference type="Pfam" id="PF01057">
    <property type="entry name" value="Parvo_NS1"/>
    <property type="match status" value="1"/>
</dbReference>
<dbReference type="GeneID" id="80541675"/>
<feature type="region of interest" description="Disordered" evidence="6">
    <location>
        <begin position="458"/>
        <end position="612"/>
    </location>
</feature>
<evidence type="ECO:0000313" key="8">
    <source>
        <dbReference type="EMBL" id="QMI57833.1"/>
    </source>
</evidence>
<evidence type="ECO:0000259" key="7">
    <source>
        <dbReference type="PROSITE" id="PS51206"/>
    </source>
</evidence>
<evidence type="ECO:0000313" key="9">
    <source>
        <dbReference type="Proteomes" id="UP001162005"/>
    </source>
</evidence>
<name>A0A7D7B5M2_9VIRU</name>
<keyword evidence="9" id="KW-1185">Reference proteome</keyword>
<proteinExistence type="predicted"/>
<keyword evidence="3" id="KW-0235">DNA replication</keyword>
<dbReference type="SUPFAM" id="SSF52540">
    <property type="entry name" value="P-loop containing nucleoside triphosphate hydrolases"/>
    <property type="match status" value="1"/>
</dbReference>
<dbReference type="InterPro" id="IPR027417">
    <property type="entry name" value="P-loop_NTPase"/>
</dbReference>
<dbReference type="PROSITE" id="PS51206">
    <property type="entry name" value="SF3_HELICASE_1"/>
    <property type="match status" value="1"/>
</dbReference>
<reference evidence="8" key="1">
    <citation type="journal article" date="2020" name="Sci">
        <title>Metagenomics characterisation of avian parvoviruses and picornaviruses from Australian wild ducks.</title>
        <authorList>
            <person name="Vibin J."/>
            <person name="Chamings A."/>
            <person name="Klaassen M."/>
            <person name="Bhatta T.R."/>
            <person name="Alexandersen S."/>
        </authorList>
    </citation>
    <scope>NUCLEOTIDE SEQUENCE</scope>
    <source>
        <strain evidence="8">CTCPaV2/CT08.18/12952-AU-2018</strain>
    </source>
</reference>
<comment type="subcellular location">
    <subcellularLocation>
        <location evidence="1">Host nucleus</location>
    </subcellularLocation>
</comment>
<dbReference type="RefSeq" id="YP_010802867.1">
    <property type="nucleotide sequence ID" value="NC_077063.1"/>
</dbReference>
<dbReference type="GO" id="GO:0042025">
    <property type="term" value="C:host cell nucleus"/>
    <property type="evidence" value="ECO:0007669"/>
    <property type="project" value="UniProtKB-SubCell"/>
</dbReference>
<keyword evidence="2" id="KW-1048">Host nucleus</keyword>